<proteinExistence type="predicted"/>
<feature type="domain" description="Cation/H+ exchanger transmembrane" evidence="11">
    <location>
        <begin position="16"/>
        <end position="404"/>
    </location>
</feature>
<dbReference type="RefSeq" id="WP_220203355.1">
    <property type="nucleotide sequence ID" value="NZ_BNJK01000001.1"/>
</dbReference>
<keyword evidence="2" id="KW-0813">Transport</keyword>
<dbReference type="InterPro" id="IPR018422">
    <property type="entry name" value="Cation/H_exchanger_CPA1"/>
</dbReference>
<feature type="transmembrane region" description="Helical" evidence="10">
    <location>
        <begin position="277"/>
        <end position="299"/>
    </location>
</feature>
<evidence type="ECO:0000256" key="5">
    <source>
        <dbReference type="ARBA" id="ARBA00022989"/>
    </source>
</evidence>
<keyword evidence="3" id="KW-1003">Cell membrane</keyword>
<comment type="caution">
    <text evidence="12">The sequence shown here is derived from an EMBL/GenBank/DDBJ whole genome shotgun (WGS) entry which is preliminary data.</text>
</comment>
<evidence type="ECO:0000256" key="9">
    <source>
        <dbReference type="ARBA" id="ARBA00023201"/>
    </source>
</evidence>
<dbReference type="Gene3D" id="6.10.140.1330">
    <property type="match status" value="1"/>
</dbReference>
<evidence type="ECO:0000256" key="3">
    <source>
        <dbReference type="ARBA" id="ARBA00022475"/>
    </source>
</evidence>
<comment type="subcellular location">
    <subcellularLocation>
        <location evidence="1">Cell membrane</location>
        <topology evidence="1">Multi-pass membrane protein</topology>
    </subcellularLocation>
</comment>
<dbReference type="Pfam" id="PF00999">
    <property type="entry name" value="Na_H_Exchanger"/>
    <property type="match status" value="1"/>
</dbReference>
<feature type="transmembrane region" description="Helical" evidence="10">
    <location>
        <begin position="348"/>
        <end position="370"/>
    </location>
</feature>
<evidence type="ECO:0000313" key="13">
    <source>
        <dbReference type="Proteomes" id="UP000597444"/>
    </source>
</evidence>
<dbReference type="InterPro" id="IPR006153">
    <property type="entry name" value="Cation/H_exchanger_TM"/>
</dbReference>
<feature type="transmembrane region" description="Helical" evidence="10">
    <location>
        <begin position="235"/>
        <end position="257"/>
    </location>
</feature>
<feature type="transmembrane region" description="Helical" evidence="10">
    <location>
        <begin position="114"/>
        <end position="136"/>
    </location>
</feature>
<organism evidence="12 13">
    <name type="scientific">Reticulibacter mediterranei</name>
    <dbReference type="NCBI Taxonomy" id="2778369"/>
    <lineage>
        <taxon>Bacteria</taxon>
        <taxon>Bacillati</taxon>
        <taxon>Chloroflexota</taxon>
        <taxon>Ktedonobacteria</taxon>
        <taxon>Ktedonobacterales</taxon>
        <taxon>Reticulibacteraceae</taxon>
        <taxon>Reticulibacter</taxon>
    </lineage>
</organism>
<sequence>MTDVATIVREVSLLLLVALTVILVTRRLTVPYTLGLVIVGLAIGLLNLTPEIHLTPDLVLFVFLPALLFEGSWSLSVARLHANWRPIFLLAVPGLLLALVLIALPLHFFAGLDWLNAFLLASILSPTDPVAVLGLFRQLKLNENLSTIIEGESLFNDGVAGALYQTFLALVLLNIKGEHLTAASVWWQSVGTFVLEAGGGILVGLICGFLISLFVKYIEDPLIETTITVVTAYSVYLLADFVHMSGILAVIVAGLIFGSYGQSRGISEHAREMVDNFWNMVAFLVNALLFLLVGAQFNTSLFLNKPNFSQLAFIAVLSIVAVLIARFIMVVGILPRNPSSQPGIHLRAWRFVIFWSGLRGALSLALVLALPLEIPERDTLIFATYAVVLFTLLVQGFSLRLLLKRLPSVLR</sequence>
<evidence type="ECO:0000256" key="1">
    <source>
        <dbReference type="ARBA" id="ARBA00004651"/>
    </source>
</evidence>
<dbReference type="AlphaFoldDB" id="A0A8J3N038"/>
<feature type="transmembrane region" description="Helical" evidence="10">
    <location>
        <begin position="311"/>
        <end position="336"/>
    </location>
</feature>
<keyword evidence="8 10" id="KW-0472">Membrane</keyword>
<name>A0A8J3N038_9CHLR</name>
<dbReference type="Proteomes" id="UP000597444">
    <property type="component" value="Unassembled WGS sequence"/>
</dbReference>
<dbReference type="PANTHER" id="PTHR10110:SF86">
    <property type="entry name" value="SODIUM_HYDROGEN EXCHANGER 7"/>
    <property type="match status" value="1"/>
</dbReference>
<keyword evidence="13" id="KW-1185">Reference proteome</keyword>
<feature type="transmembrane region" description="Helical" evidence="10">
    <location>
        <begin position="382"/>
        <end position="403"/>
    </location>
</feature>
<evidence type="ECO:0000256" key="7">
    <source>
        <dbReference type="ARBA" id="ARBA00023065"/>
    </source>
</evidence>
<evidence type="ECO:0000259" key="11">
    <source>
        <dbReference type="Pfam" id="PF00999"/>
    </source>
</evidence>
<accession>A0A8J3N038</accession>
<evidence type="ECO:0000313" key="12">
    <source>
        <dbReference type="EMBL" id="GHO92527.1"/>
    </source>
</evidence>
<feature type="transmembrane region" description="Helical" evidence="10">
    <location>
        <begin position="193"/>
        <end position="215"/>
    </location>
</feature>
<keyword evidence="4 10" id="KW-0812">Transmembrane</keyword>
<evidence type="ECO:0000256" key="2">
    <source>
        <dbReference type="ARBA" id="ARBA00022448"/>
    </source>
</evidence>
<gene>
    <name evidence="12" type="ORF">KSF_025750</name>
</gene>
<feature type="transmembrane region" description="Helical" evidence="10">
    <location>
        <begin position="87"/>
        <end position="108"/>
    </location>
</feature>
<keyword evidence="7" id="KW-0406">Ion transport</keyword>
<evidence type="ECO:0000256" key="4">
    <source>
        <dbReference type="ARBA" id="ARBA00022692"/>
    </source>
</evidence>
<feature type="transmembrane region" description="Helical" evidence="10">
    <location>
        <begin position="58"/>
        <end position="75"/>
    </location>
</feature>
<dbReference type="GO" id="GO:0015386">
    <property type="term" value="F:potassium:proton antiporter activity"/>
    <property type="evidence" value="ECO:0007669"/>
    <property type="project" value="TreeGrafter"/>
</dbReference>
<dbReference type="GO" id="GO:0015385">
    <property type="term" value="F:sodium:proton antiporter activity"/>
    <property type="evidence" value="ECO:0007669"/>
    <property type="project" value="InterPro"/>
</dbReference>
<evidence type="ECO:0000256" key="10">
    <source>
        <dbReference type="SAM" id="Phobius"/>
    </source>
</evidence>
<dbReference type="GO" id="GO:0098719">
    <property type="term" value="P:sodium ion import across plasma membrane"/>
    <property type="evidence" value="ECO:0007669"/>
    <property type="project" value="TreeGrafter"/>
</dbReference>
<dbReference type="EMBL" id="BNJK01000001">
    <property type="protein sequence ID" value="GHO92527.1"/>
    <property type="molecule type" value="Genomic_DNA"/>
</dbReference>
<dbReference type="GO" id="GO:0051453">
    <property type="term" value="P:regulation of intracellular pH"/>
    <property type="evidence" value="ECO:0007669"/>
    <property type="project" value="TreeGrafter"/>
</dbReference>
<dbReference type="GO" id="GO:0005886">
    <property type="term" value="C:plasma membrane"/>
    <property type="evidence" value="ECO:0007669"/>
    <property type="project" value="UniProtKB-SubCell"/>
</dbReference>
<feature type="transmembrane region" description="Helical" evidence="10">
    <location>
        <begin position="6"/>
        <end position="25"/>
    </location>
</feature>
<dbReference type="PANTHER" id="PTHR10110">
    <property type="entry name" value="SODIUM/HYDROGEN EXCHANGER"/>
    <property type="match status" value="1"/>
</dbReference>
<keyword evidence="5 10" id="KW-1133">Transmembrane helix</keyword>
<feature type="transmembrane region" description="Helical" evidence="10">
    <location>
        <begin position="32"/>
        <end position="52"/>
    </location>
</feature>
<reference evidence="12" key="1">
    <citation type="submission" date="2020-10" db="EMBL/GenBank/DDBJ databases">
        <title>Taxonomic study of unclassified bacteria belonging to the class Ktedonobacteria.</title>
        <authorList>
            <person name="Yabe S."/>
            <person name="Wang C.M."/>
            <person name="Zheng Y."/>
            <person name="Sakai Y."/>
            <person name="Cavaletti L."/>
            <person name="Monciardini P."/>
            <person name="Donadio S."/>
        </authorList>
    </citation>
    <scope>NUCLEOTIDE SEQUENCE</scope>
    <source>
        <strain evidence="12">ID150040</strain>
    </source>
</reference>
<evidence type="ECO:0000256" key="6">
    <source>
        <dbReference type="ARBA" id="ARBA00023053"/>
    </source>
</evidence>
<evidence type="ECO:0000256" key="8">
    <source>
        <dbReference type="ARBA" id="ARBA00023136"/>
    </source>
</evidence>
<keyword evidence="9" id="KW-0739">Sodium transport</keyword>
<keyword evidence="6" id="KW-0915">Sodium</keyword>
<protein>
    <recommendedName>
        <fullName evidence="11">Cation/H+ exchanger transmembrane domain-containing protein</fullName>
    </recommendedName>
</protein>